<dbReference type="RefSeq" id="XP_016452044.1">
    <property type="nucleotide sequence ID" value="XM_016596558.1"/>
</dbReference>
<evidence type="ECO:0000259" key="1">
    <source>
        <dbReference type="Pfam" id="PF00078"/>
    </source>
</evidence>
<dbReference type="OrthoDB" id="1594090at2759"/>
<proteinExistence type="predicted"/>
<keyword evidence="2" id="KW-1185">Reference proteome</keyword>
<protein>
    <submittedName>
        <fullName evidence="3">Uncharacterized protein LOC107776646</fullName>
    </submittedName>
</protein>
<reference evidence="3" key="2">
    <citation type="submission" date="2025-08" db="UniProtKB">
        <authorList>
            <consortium name="RefSeq"/>
        </authorList>
    </citation>
    <scope>IDENTIFICATION</scope>
    <source>
        <tissue evidence="3">Leaf</tissue>
    </source>
</reference>
<dbReference type="AlphaFoldDB" id="A0A1S3YII9"/>
<organism evidence="2 3">
    <name type="scientific">Nicotiana tabacum</name>
    <name type="common">Common tobacco</name>
    <dbReference type="NCBI Taxonomy" id="4097"/>
    <lineage>
        <taxon>Eukaryota</taxon>
        <taxon>Viridiplantae</taxon>
        <taxon>Streptophyta</taxon>
        <taxon>Embryophyta</taxon>
        <taxon>Tracheophyta</taxon>
        <taxon>Spermatophyta</taxon>
        <taxon>Magnoliopsida</taxon>
        <taxon>eudicotyledons</taxon>
        <taxon>Gunneridae</taxon>
        <taxon>Pentapetalae</taxon>
        <taxon>asterids</taxon>
        <taxon>lamiids</taxon>
        <taxon>Solanales</taxon>
        <taxon>Solanaceae</taxon>
        <taxon>Nicotianoideae</taxon>
        <taxon>Nicotianeae</taxon>
        <taxon>Nicotiana</taxon>
    </lineage>
</organism>
<name>A0A1S3YII9_TOBAC</name>
<dbReference type="PaxDb" id="4097-A0A1S3YII9"/>
<dbReference type="Pfam" id="PF00078">
    <property type="entry name" value="RVT_1"/>
    <property type="match status" value="1"/>
</dbReference>
<reference evidence="2" key="1">
    <citation type="journal article" date="2014" name="Nat. Commun.">
        <title>The tobacco genome sequence and its comparison with those of tomato and potato.</title>
        <authorList>
            <person name="Sierro N."/>
            <person name="Battey J.N."/>
            <person name="Ouadi S."/>
            <person name="Bakaher N."/>
            <person name="Bovet L."/>
            <person name="Willig A."/>
            <person name="Goepfert S."/>
            <person name="Peitsch M.C."/>
            <person name="Ivanov N.V."/>
        </authorList>
    </citation>
    <scope>NUCLEOTIDE SEQUENCE [LARGE SCALE GENOMIC DNA]</scope>
</reference>
<dbReference type="KEGG" id="nta:107776646"/>
<dbReference type="GeneID" id="107776646"/>
<feature type="domain" description="Reverse transcriptase" evidence="1">
    <location>
        <begin position="159"/>
        <end position="256"/>
    </location>
</feature>
<sequence length="259" mass="30311">MANCIRKTTSDVLGVSKGYSGSYKRTGGAMNRLSRSQVLKFAESKSGEEKKMNREWYKKAKKEAKLVVSEAKTVAFGHLYEELGDKCEDKNLFRLTKVREMKSFDLDQVRCIKDGEEEYMNVVLGDLELFENRRDFGIKKMPKEQRWSTIILLYKNKGDIQNYNSYRGIKLFIHTTKVWERVVKVRVTKTMSIFENQFGFIPGHLTTKAIHLVRRLVKLFTRRKNDLHMMFIELEKAYDKVSREVIWRCLEAMGVPVAN</sequence>
<evidence type="ECO:0000313" key="2">
    <source>
        <dbReference type="Proteomes" id="UP000790787"/>
    </source>
</evidence>
<dbReference type="STRING" id="4097.A0A1S3YII9"/>
<evidence type="ECO:0000313" key="3">
    <source>
        <dbReference type="RefSeq" id="XP_016452044.1"/>
    </source>
</evidence>
<gene>
    <name evidence="3" type="primary">LOC107776646</name>
</gene>
<dbReference type="InterPro" id="IPR000477">
    <property type="entry name" value="RT_dom"/>
</dbReference>
<accession>A0A1S3YII9</accession>
<dbReference type="PANTHER" id="PTHR19446">
    <property type="entry name" value="REVERSE TRANSCRIPTASES"/>
    <property type="match status" value="1"/>
</dbReference>
<dbReference type="Proteomes" id="UP000790787">
    <property type="component" value="Chromosome 10"/>
</dbReference>